<evidence type="ECO:0000256" key="6">
    <source>
        <dbReference type="ARBA" id="ARBA00023157"/>
    </source>
</evidence>
<keyword evidence="5" id="KW-0865">Zymogen</keyword>
<dbReference type="PROSITE" id="PS00640">
    <property type="entry name" value="THIOL_PROTEASE_ASN"/>
    <property type="match status" value="1"/>
</dbReference>
<evidence type="ECO:0000256" key="3">
    <source>
        <dbReference type="ARBA" id="ARBA00022801"/>
    </source>
</evidence>
<accession>A0AAV6V8M7</accession>
<dbReference type="InterPro" id="IPR000169">
    <property type="entry name" value="Pept_cys_AS"/>
</dbReference>
<dbReference type="Pfam" id="PF08246">
    <property type="entry name" value="Inhibitor_I29"/>
    <property type="match status" value="1"/>
</dbReference>
<keyword evidence="3" id="KW-0378">Hydrolase</keyword>
<comment type="caution">
    <text evidence="9">The sequence shown here is derived from an EMBL/GenBank/DDBJ whole genome shotgun (WGS) entry which is preliminary data.</text>
</comment>
<dbReference type="Pfam" id="PF00112">
    <property type="entry name" value="Peptidase_C1"/>
    <property type="match status" value="1"/>
</dbReference>
<gene>
    <name evidence="9" type="ORF">JTE90_007751</name>
</gene>
<evidence type="ECO:0000259" key="7">
    <source>
        <dbReference type="SMART" id="SM00645"/>
    </source>
</evidence>
<keyword evidence="6" id="KW-1015">Disulfide bond</keyword>
<dbReference type="PRINTS" id="PR00705">
    <property type="entry name" value="PAPAIN"/>
</dbReference>
<dbReference type="InterPro" id="IPR025660">
    <property type="entry name" value="Pept_his_AS"/>
</dbReference>
<evidence type="ECO:0000259" key="8">
    <source>
        <dbReference type="SMART" id="SM00848"/>
    </source>
</evidence>
<dbReference type="AlphaFoldDB" id="A0AAV6V8M7"/>
<dbReference type="PANTHER" id="PTHR12411">
    <property type="entry name" value="CYSTEINE PROTEASE FAMILY C1-RELATED"/>
    <property type="match status" value="1"/>
</dbReference>
<evidence type="ECO:0008006" key="11">
    <source>
        <dbReference type="Google" id="ProtNLM"/>
    </source>
</evidence>
<feature type="domain" description="Peptidase C1A papain C-terminal" evidence="7">
    <location>
        <begin position="155"/>
        <end position="370"/>
    </location>
</feature>
<dbReference type="SMART" id="SM00645">
    <property type="entry name" value="Pept_C1"/>
    <property type="match status" value="1"/>
</dbReference>
<organism evidence="9 10">
    <name type="scientific">Oedothorax gibbosus</name>
    <dbReference type="NCBI Taxonomy" id="931172"/>
    <lineage>
        <taxon>Eukaryota</taxon>
        <taxon>Metazoa</taxon>
        <taxon>Ecdysozoa</taxon>
        <taxon>Arthropoda</taxon>
        <taxon>Chelicerata</taxon>
        <taxon>Arachnida</taxon>
        <taxon>Araneae</taxon>
        <taxon>Araneomorphae</taxon>
        <taxon>Entelegynae</taxon>
        <taxon>Araneoidea</taxon>
        <taxon>Linyphiidae</taxon>
        <taxon>Erigoninae</taxon>
        <taxon>Oedothorax</taxon>
    </lineage>
</organism>
<dbReference type="InterPro" id="IPR039417">
    <property type="entry name" value="Peptidase_C1A_papain-like"/>
</dbReference>
<dbReference type="Proteomes" id="UP000827092">
    <property type="component" value="Unassembled WGS sequence"/>
</dbReference>
<dbReference type="PROSITE" id="PS00639">
    <property type="entry name" value="THIOL_PROTEASE_HIS"/>
    <property type="match status" value="1"/>
</dbReference>
<evidence type="ECO:0000256" key="1">
    <source>
        <dbReference type="ARBA" id="ARBA00008455"/>
    </source>
</evidence>
<dbReference type="Gene3D" id="3.90.70.10">
    <property type="entry name" value="Cysteine proteinases"/>
    <property type="match status" value="1"/>
</dbReference>
<dbReference type="InterPro" id="IPR038765">
    <property type="entry name" value="Papain-like_cys_pep_sf"/>
</dbReference>
<dbReference type="FunFam" id="3.90.70.10:FF:000006">
    <property type="entry name" value="Cathepsin S"/>
    <property type="match status" value="1"/>
</dbReference>
<keyword evidence="2" id="KW-0645">Protease</keyword>
<dbReference type="InterPro" id="IPR000668">
    <property type="entry name" value="Peptidase_C1A_C"/>
</dbReference>
<evidence type="ECO:0000256" key="5">
    <source>
        <dbReference type="ARBA" id="ARBA00023145"/>
    </source>
</evidence>
<evidence type="ECO:0000313" key="9">
    <source>
        <dbReference type="EMBL" id="KAG8191956.1"/>
    </source>
</evidence>
<reference evidence="9 10" key="1">
    <citation type="journal article" date="2022" name="Nat. Ecol. Evol.">
        <title>A masculinizing supergene underlies an exaggerated male reproductive morph in a spider.</title>
        <authorList>
            <person name="Hendrickx F."/>
            <person name="De Corte Z."/>
            <person name="Sonet G."/>
            <person name="Van Belleghem S.M."/>
            <person name="Kostlbacher S."/>
            <person name="Vangestel C."/>
        </authorList>
    </citation>
    <scope>NUCLEOTIDE SEQUENCE [LARGE SCALE GENOMIC DNA]</scope>
    <source>
        <strain evidence="9">W744_W776</strain>
    </source>
</reference>
<evidence type="ECO:0000256" key="2">
    <source>
        <dbReference type="ARBA" id="ARBA00022670"/>
    </source>
</evidence>
<protein>
    <recommendedName>
        <fullName evidence="11">Cathepsin L</fullName>
    </recommendedName>
</protein>
<name>A0AAV6V8M7_9ARAC</name>
<dbReference type="GO" id="GO:0008234">
    <property type="term" value="F:cysteine-type peptidase activity"/>
    <property type="evidence" value="ECO:0007669"/>
    <property type="project" value="UniProtKB-KW"/>
</dbReference>
<dbReference type="CDD" id="cd02248">
    <property type="entry name" value="Peptidase_C1A"/>
    <property type="match status" value="1"/>
</dbReference>
<evidence type="ECO:0000313" key="10">
    <source>
        <dbReference type="Proteomes" id="UP000827092"/>
    </source>
</evidence>
<evidence type="ECO:0000256" key="4">
    <source>
        <dbReference type="ARBA" id="ARBA00022807"/>
    </source>
</evidence>
<keyword evidence="10" id="KW-1185">Reference proteome</keyword>
<feature type="domain" description="Cathepsin propeptide inhibitor" evidence="8">
    <location>
        <begin position="70"/>
        <end position="129"/>
    </location>
</feature>
<dbReference type="SUPFAM" id="SSF54001">
    <property type="entry name" value="Cysteine proteinases"/>
    <property type="match status" value="1"/>
</dbReference>
<comment type="similarity">
    <text evidence="1">Belongs to the peptidase C1 family.</text>
</comment>
<dbReference type="InterPro" id="IPR025661">
    <property type="entry name" value="Pept_asp_AS"/>
</dbReference>
<dbReference type="InterPro" id="IPR013201">
    <property type="entry name" value="Prot_inhib_I29"/>
</dbReference>
<proteinExistence type="inferred from homology"/>
<dbReference type="PROSITE" id="PS00139">
    <property type="entry name" value="THIOL_PROTEASE_CYS"/>
    <property type="match status" value="1"/>
</dbReference>
<dbReference type="GO" id="GO:0006508">
    <property type="term" value="P:proteolysis"/>
    <property type="evidence" value="ECO:0007669"/>
    <property type="project" value="UniProtKB-KW"/>
</dbReference>
<dbReference type="InterPro" id="IPR013128">
    <property type="entry name" value="Peptidase_C1A"/>
</dbReference>
<sequence length="371" mass="41541">MKREPKTKKESRQTLAESYQCYRRCIHTSILPLLTLFIKTMPLKLSLVAVLMFVAINCVASFDSDLDDHWFNFKKTFGKVYKRYEESPRREAFEMNVRNILRHNLEHDLGKHTYRKGLNQFADLLHNDFVRQMNGYKGVKVNNSTAPFPQITTKVPTTVDWRDKGIVTPVKNQKQCGSCWAFSTTGSLEGQHARRTGKLVSLSEQNLVDCSGPEGNMGCEGGLMDQAFDYIKQNGGIDTESSYPYTAQDGTCHYKKASSGATCTGFVDIPTGDEEALKQAMATVGPVSVAIDASQKSFQFYQGGIYNEPQCSSEQLDHGVLAVGYGTENGKDYWLVKNSWDTTWGDNGYIKMARNQDNQCGIATQASYPLV</sequence>
<keyword evidence="4" id="KW-0788">Thiol protease</keyword>
<dbReference type="SMART" id="SM00848">
    <property type="entry name" value="Inhibitor_I29"/>
    <property type="match status" value="1"/>
</dbReference>
<dbReference type="EMBL" id="JAFNEN010000149">
    <property type="protein sequence ID" value="KAG8191956.1"/>
    <property type="molecule type" value="Genomic_DNA"/>
</dbReference>